<evidence type="ECO:0000256" key="6">
    <source>
        <dbReference type="SAM" id="SignalP"/>
    </source>
</evidence>
<feature type="signal peptide" evidence="6">
    <location>
        <begin position="1"/>
        <end position="22"/>
    </location>
</feature>
<dbReference type="PANTHER" id="PTHR30532:SF28">
    <property type="entry name" value="PETROBACTIN-BINDING PROTEIN YCLQ"/>
    <property type="match status" value="1"/>
</dbReference>
<evidence type="ECO:0000256" key="4">
    <source>
        <dbReference type="ARBA" id="ARBA00022496"/>
    </source>
</evidence>
<evidence type="ECO:0000313" key="9">
    <source>
        <dbReference type="Proteomes" id="UP000283458"/>
    </source>
</evidence>
<dbReference type="Proteomes" id="UP000283458">
    <property type="component" value="Unassembled WGS sequence"/>
</dbReference>
<organism evidence="8 9">
    <name type="scientific">Azospirillum cavernae</name>
    <dbReference type="NCBI Taxonomy" id="2320860"/>
    <lineage>
        <taxon>Bacteria</taxon>
        <taxon>Pseudomonadati</taxon>
        <taxon>Pseudomonadota</taxon>
        <taxon>Alphaproteobacteria</taxon>
        <taxon>Rhodospirillales</taxon>
        <taxon>Azospirillaceae</taxon>
        <taxon>Azospirillum</taxon>
    </lineage>
</organism>
<keyword evidence="4" id="KW-0408">Iron</keyword>
<evidence type="ECO:0000256" key="2">
    <source>
        <dbReference type="ARBA" id="ARBA00008814"/>
    </source>
</evidence>
<keyword evidence="9" id="KW-1185">Reference proteome</keyword>
<evidence type="ECO:0000256" key="3">
    <source>
        <dbReference type="ARBA" id="ARBA00022448"/>
    </source>
</evidence>
<dbReference type="InterPro" id="IPR033870">
    <property type="entry name" value="FatB"/>
</dbReference>
<keyword evidence="4" id="KW-0406">Ion transport</keyword>
<comment type="subcellular location">
    <subcellularLocation>
        <location evidence="1">Cell envelope</location>
    </subcellularLocation>
</comment>
<dbReference type="SUPFAM" id="SSF53807">
    <property type="entry name" value="Helical backbone' metal receptor"/>
    <property type="match status" value="1"/>
</dbReference>
<dbReference type="AlphaFoldDB" id="A0A418VQ89"/>
<name>A0A418VQ89_9PROT</name>
<dbReference type="GO" id="GO:0030288">
    <property type="term" value="C:outer membrane-bounded periplasmic space"/>
    <property type="evidence" value="ECO:0007669"/>
    <property type="project" value="TreeGrafter"/>
</dbReference>
<reference evidence="8 9" key="1">
    <citation type="submission" date="2018-09" db="EMBL/GenBank/DDBJ databases">
        <authorList>
            <person name="Zhu H."/>
        </authorList>
    </citation>
    <scope>NUCLEOTIDE SEQUENCE [LARGE SCALE GENOMIC DNA]</scope>
    <source>
        <strain evidence="8 9">K2W22B-5</strain>
    </source>
</reference>
<dbReference type="EMBL" id="QYUL01000004">
    <property type="protein sequence ID" value="RJF78432.1"/>
    <property type="molecule type" value="Genomic_DNA"/>
</dbReference>
<comment type="similarity">
    <text evidence="2">Belongs to the bacterial solute-binding protein 8 family.</text>
</comment>
<evidence type="ECO:0000256" key="1">
    <source>
        <dbReference type="ARBA" id="ARBA00004196"/>
    </source>
</evidence>
<keyword evidence="3" id="KW-0813">Transport</keyword>
<dbReference type="OrthoDB" id="63946at2"/>
<evidence type="ECO:0000313" key="8">
    <source>
        <dbReference type="EMBL" id="RJF78432.1"/>
    </source>
</evidence>
<dbReference type="GO" id="GO:1901678">
    <property type="term" value="P:iron coordination entity transport"/>
    <property type="evidence" value="ECO:0007669"/>
    <property type="project" value="UniProtKB-ARBA"/>
</dbReference>
<comment type="caution">
    <text evidence="8">The sequence shown here is derived from an EMBL/GenBank/DDBJ whole genome shotgun (WGS) entry which is preliminary data.</text>
</comment>
<dbReference type="InterPro" id="IPR002491">
    <property type="entry name" value="ABC_transptr_periplasmic_BD"/>
</dbReference>
<dbReference type="CDD" id="cd01140">
    <property type="entry name" value="FatB"/>
    <property type="match status" value="1"/>
</dbReference>
<feature type="chain" id="PRO_5019372049" evidence="6">
    <location>
        <begin position="23"/>
        <end position="300"/>
    </location>
</feature>
<proteinExistence type="inferred from homology"/>
<dbReference type="PROSITE" id="PS50983">
    <property type="entry name" value="FE_B12_PBP"/>
    <property type="match status" value="1"/>
</dbReference>
<evidence type="ECO:0000256" key="5">
    <source>
        <dbReference type="ARBA" id="ARBA00022729"/>
    </source>
</evidence>
<dbReference type="PANTHER" id="PTHR30532">
    <property type="entry name" value="IRON III DICITRATE-BINDING PERIPLASMIC PROTEIN"/>
    <property type="match status" value="1"/>
</dbReference>
<feature type="domain" description="Fe/B12 periplasmic-binding" evidence="7">
    <location>
        <begin position="40"/>
        <end position="300"/>
    </location>
</feature>
<dbReference type="InterPro" id="IPR051313">
    <property type="entry name" value="Bact_iron-sidero_bind"/>
</dbReference>
<protein>
    <submittedName>
        <fullName evidence="8">Siderophore ABC transporter substrate-binding protein</fullName>
    </submittedName>
</protein>
<sequence>MGWFGRLAAVAALCLSPLAATAAEIATALGPVSIKDGPKSVAVYDVAAIDTLLYLGVRPTGTPKKLFVPDLEAKLKGTASVGILQEPDLEALSALAPDLIIVGGRSSHQLATVRQVAPAIDMTIDGKDLLADARRRLSAYGDLFGRRAEAKAAQERIDNAVEAARKAVAGRGRALIVMTNGPKLSAYGATSRFGWLHSELGIPPAVPELGAALHGEVVSFEFIRKANPDWLIVLDRTAAIGETGASARATLSNDLVAQTVAGRTGQIVHLPPADFYIAAGGVSATLRVLARIEEQFRAAP</sequence>
<dbReference type="Gene3D" id="3.40.50.1980">
    <property type="entry name" value="Nitrogenase molybdenum iron protein domain"/>
    <property type="match status" value="2"/>
</dbReference>
<keyword evidence="5 6" id="KW-0732">Signal</keyword>
<keyword evidence="4" id="KW-0410">Iron transport</keyword>
<gene>
    <name evidence="8" type="ORF">D3877_25430</name>
</gene>
<evidence type="ECO:0000259" key="7">
    <source>
        <dbReference type="PROSITE" id="PS50983"/>
    </source>
</evidence>
<dbReference type="Pfam" id="PF01497">
    <property type="entry name" value="Peripla_BP_2"/>
    <property type="match status" value="1"/>
</dbReference>
<accession>A0A418VQ89</accession>